<dbReference type="Pfam" id="PF12494">
    <property type="entry name" value="DUF3695"/>
    <property type="match status" value="1"/>
</dbReference>
<accession>A0ABD2QAS7</accession>
<name>A0ABD2QAS7_9PLAT</name>
<dbReference type="InterPro" id="IPR022179">
    <property type="entry name" value="CFAP276"/>
</dbReference>
<gene>
    <name evidence="1" type="ORF">Ciccas_004740</name>
</gene>
<dbReference type="Proteomes" id="UP001626550">
    <property type="component" value="Unassembled WGS sequence"/>
</dbReference>
<reference evidence="1 2" key="1">
    <citation type="submission" date="2024-11" db="EMBL/GenBank/DDBJ databases">
        <title>Adaptive evolution of stress response genes in parasites aligns with host niche diversity.</title>
        <authorList>
            <person name="Hahn C."/>
            <person name="Resl P."/>
        </authorList>
    </citation>
    <scope>NUCLEOTIDE SEQUENCE [LARGE SCALE GENOMIC DNA]</scope>
    <source>
        <strain evidence="1">EGGRZ-B1_66</strain>
        <tissue evidence="1">Body</tissue>
    </source>
</reference>
<keyword evidence="2" id="KW-1185">Reference proteome</keyword>
<evidence type="ECO:0000313" key="2">
    <source>
        <dbReference type="Proteomes" id="UP001626550"/>
    </source>
</evidence>
<evidence type="ECO:0000313" key="1">
    <source>
        <dbReference type="EMBL" id="KAL3316608.1"/>
    </source>
</evidence>
<dbReference type="AlphaFoldDB" id="A0ABD2QAS7"/>
<comment type="caution">
    <text evidence="1">The sequence shown here is derived from an EMBL/GenBank/DDBJ whole genome shotgun (WGS) entry which is preliminary data.</text>
</comment>
<organism evidence="1 2">
    <name type="scientific">Cichlidogyrus casuarinus</name>
    <dbReference type="NCBI Taxonomy" id="1844966"/>
    <lineage>
        <taxon>Eukaryota</taxon>
        <taxon>Metazoa</taxon>
        <taxon>Spiralia</taxon>
        <taxon>Lophotrochozoa</taxon>
        <taxon>Platyhelminthes</taxon>
        <taxon>Monogenea</taxon>
        <taxon>Monopisthocotylea</taxon>
        <taxon>Dactylogyridea</taxon>
        <taxon>Ancyrocephalidae</taxon>
        <taxon>Cichlidogyrus</taxon>
    </lineage>
</organism>
<proteinExistence type="predicted"/>
<dbReference type="EMBL" id="JBJKFK010000513">
    <property type="protein sequence ID" value="KAL3316608.1"/>
    <property type="molecule type" value="Genomic_DNA"/>
</dbReference>
<protein>
    <submittedName>
        <fullName evidence="1">Uncharacterized protein</fullName>
    </submittedName>
</protein>
<sequence>MIVRIAHGKGYTILIPLLAPNDDLDLKIKSQYNQHTDFLKTTAEALLQKETVGNTKRVLKRRIKAPPEEIPPMNHPIKMYTYDRALSLFCSNNAISGNHTLATNGGYSRKPDGGYFTG</sequence>